<dbReference type="InterPro" id="IPR005907">
    <property type="entry name" value="G1P_thy_trans_s"/>
</dbReference>
<dbReference type="Proteomes" id="UP001597120">
    <property type="component" value="Unassembled WGS sequence"/>
</dbReference>
<evidence type="ECO:0000256" key="3">
    <source>
        <dbReference type="ARBA" id="ARBA00012461"/>
    </source>
</evidence>
<evidence type="ECO:0000256" key="8">
    <source>
        <dbReference type="ARBA" id="ARBA00022842"/>
    </source>
</evidence>
<dbReference type="InterPro" id="IPR029044">
    <property type="entry name" value="Nucleotide-diphossugar_trans"/>
</dbReference>
<keyword evidence="14" id="KW-1185">Reference proteome</keyword>
<feature type="domain" description="Nucleotidyl transferase" evidence="12">
    <location>
        <begin position="2"/>
        <end position="234"/>
    </location>
</feature>
<evidence type="ECO:0000256" key="1">
    <source>
        <dbReference type="ARBA" id="ARBA00001946"/>
    </source>
</evidence>
<dbReference type="RefSeq" id="WP_379288219.1">
    <property type="nucleotide sequence ID" value="NZ_JBHTIU010000035.1"/>
</dbReference>
<evidence type="ECO:0000256" key="11">
    <source>
        <dbReference type="ARBA" id="ARBA00049336"/>
    </source>
</evidence>
<dbReference type="Gene3D" id="3.90.550.10">
    <property type="entry name" value="Spore Coat Polysaccharide Biosynthesis Protein SpsA, Chain A"/>
    <property type="match status" value="1"/>
</dbReference>
<comment type="catalytic activity">
    <reaction evidence="11">
        <text>dTTP + alpha-D-glucose 1-phosphate + H(+) = dTDP-alpha-D-glucose + diphosphate</text>
        <dbReference type="Rhea" id="RHEA:15225"/>
        <dbReference type="ChEBI" id="CHEBI:15378"/>
        <dbReference type="ChEBI" id="CHEBI:33019"/>
        <dbReference type="ChEBI" id="CHEBI:37568"/>
        <dbReference type="ChEBI" id="CHEBI:57477"/>
        <dbReference type="ChEBI" id="CHEBI:58601"/>
        <dbReference type="EC" id="2.7.7.24"/>
    </reaction>
</comment>
<dbReference type="PANTHER" id="PTHR43532">
    <property type="entry name" value="GLUCOSE-1-PHOSPHATE THYMIDYLYLTRANSFERASE"/>
    <property type="match status" value="1"/>
</dbReference>
<evidence type="ECO:0000313" key="14">
    <source>
        <dbReference type="Proteomes" id="UP001597120"/>
    </source>
</evidence>
<gene>
    <name evidence="13" type="ORF">ACFQ03_11390</name>
</gene>
<dbReference type="EMBL" id="JBHTIU010000035">
    <property type="protein sequence ID" value="MFD0869757.1"/>
    <property type="molecule type" value="Genomic_DNA"/>
</dbReference>
<keyword evidence="7" id="KW-0479">Metal-binding</keyword>
<evidence type="ECO:0000256" key="9">
    <source>
        <dbReference type="ARBA" id="ARBA00032492"/>
    </source>
</evidence>
<comment type="caution">
    <text evidence="13">The sequence shown here is derived from an EMBL/GenBank/DDBJ whole genome shotgun (WGS) entry which is preliminary data.</text>
</comment>
<keyword evidence="5" id="KW-0808">Transferase</keyword>
<name>A0ABW3D8J8_9BACL</name>
<dbReference type="SUPFAM" id="SSF53448">
    <property type="entry name" value="Nucleotide-diphospho-sugar transferases"/>
    <property type="match status" value="1"/>
</dbReference>
<protein>
    <recommendedName>
        <fullName evidence="4">Glucose-1-phosphate thymidylyltransferase</fullName>
        <ecNumber evidence="3">2.7.7.24</ecNumber>
    </recommendedName>
    <alternativeName>
        <fullName evidence="10">dTDP-glucose pyrophosphorylase</fullName>
    </alternativeName>
    <alternativeName>
        <fullName evidence="9">dTDP-glucose synthase</fullName>
    </alternativeName>
</protein>
<evidence type="ECO:0000256" key="2">
    <source>
        <dbReference type="ARBA" id="ARBA00010480"/>
    </source>
</evidence>
<evidence type="ECO:0000259" key="12">
    <source>
        <dbReference type="Pfam" id="PF00483"/>
    </source>
</evidence>
<comment type="similarity">
    <text evidence="2">Belongs to the glucose-1-phosphate thymidylyltransferase family.</text>
</comment>
<evidence type="ECO:0000256" key="4">
    <source>
        <dbReference type="ARBA" id="ARBA00017654"/>
    </source>
</evidence>
<dbReference type="InterPro" id="IPR005835">
    <property type="entry name" value="NTP_transferase_dom"/>
</dbReference>
<dbReference type="Pfam" id="PF00483">
    <property type="entry name" value="NTP_transferase"/>
    <property type="match status" value="1"/>
</dbReference>
<organism evidence="13 14">
    <name type="scientific">Paenibacillus residui</name>
    <dbReference type="NCBI Taxonomy" id="629724"/>
    <lineage>
        <taxon>Bacteria</taxon>
        <taxon>Bacillati</taxon>
        <taxon>Bacillota</taxon>
        <taxon>Bacilli</taxon>
        <taxon>Bacillales</taxon>
        <taxon>Paenibacillaceae</taxon>
        <taxon>Paenibacillus</taxon>
    </lineage>
</organism>
<evidence type="ECO:0000256" key="10">
    <source>
        <dbReference type="ARBA" id="ARBA00032598"/>
    </source>
</evidence>
<sequence>MKGVILAGGKGTRLAPLTAVVNKHLLPVGKYPMIHYSVLKLREAGITDILLVTGREAAGDFIRYLGSGSEMGVRLTYRVQEEAAGIANALELARPFIQEGEKFVVMLGDNLFEESLTPFVRSFEQREGAMVLLKKVDEPYRYGVPVFREGRIIRIEEKPDHPRSEYCVTGIYWYDSGVFDRIRRIVPSERGELEISDVNNLYAEEMLLAYEVMADWWIDAGTFSSLQEASKYMLKRQE</sequence>
<keyword evidence="8" id="KW-0460">Magnesium</keyword>
<proteinExistence type="inferred from homology"/>
<evidence type="ECO:0000256" key="5">
    <source>
        <dbReference type="ARBA" id="ARBA00022679"/>
    </source>
</evidence>
<dbReference type="PANTHER" id="PTHR43532:SF1">
    <property type="entry name" value="GLUCOSE-1-PHOSPHATE THYMIDYLYLTRANSFERASE 1"/>
    <property type="match status" value="1"/>
</dbReference>
<evidence type="ECO:0000256" key="7">
    <source>
        <dbReference type="ARBA" id="ARBA00022723"/>
    </source>
</evidence>
<reference evidence="14" key="1">
    <citation type="journal article" date="2019" name="Int. J. Syst. Evol. Microbiol.">
        <title>The Global Catalogue of Microorganisms (GCM) 10K type strain sequencing project: providing services to taxonomists for standard genome sequencing and annotation.</title>
        <authorList>
            <consortium name="The Broad Institute Genomics Platform"/>
            <consortium name="The Broad Institute Genome Sequencing Center for Infectious Disease"/>
            <person name="Wu L."/>
            <person name="Ma J."/>
        </authorList>
    </citation>
    <scope>NUCLEOTIDE SEQUENCE [LARGE SCALE GENOMIC DNA]</scope>
    <source>
        <strain evidence="14">CCUG 57263</strain>
    </source>
</reference>
<evidence type="ECO:0000256" key="6">
    <source>
        <dbReference type="ARBA" id="ARBA00022695"/>
    </source>
</evidence>
<keyword evidence="6" id="KW-0548">Nucleotidyltransferase</keyword>
<dbReference type="EC" id="2.7.7.24" evidence="3"/>
<evidence type="ECO:0000313" key="13">
    <source>
        <dbReference type="EMBL" id="MFD0869757.1"/>
    </source>
</evidence>
<comment type="cofactor">
    <cofactor evidence="1">
        <name>Mg(2+)</name>
        <dbReference type="ChEBI" id="CHEBI:18420"/>
    </cofactor>
</comment>
<accession>A0ABW3D8J8</accession>